<reference evidence="2" key="1">
    <citation type="submission" date="2023-10" db="EMBL/GenBank/DDBJ databases">
        <title>Development of a sustainable strategy for remediation of hydrocarbon-contaminated territories based on the waste exchange concept.</title>
        <authorList>
            <person name="Krivoruchko A."/>
        </authorList>
    </citation>
    <scope>NUCLEOTIDE SEQUENCE</scope>
    <source>
        <strain evidence="2">IEGM 1175</strain>
    </source>
</reference>
<dbReference type="InterPro" id="IPR052164">
    <property type="entry name" value="Anthracycline_SecMetBiosynth"/>
</dbReference>
<dbReference type="PANTHER" id="PTHR33993:SF2">
    <property type="entry name" value="VOC DOMAIN-CONTAINING PROTEIN"/>
    <property type="match status" value="1"/>
</dbReference>
<comment type="caution">
    <text evidence="2">The sequence shown here is derived from an EMBL/GenBank/DDBJ whole genome shotgun (WGS) entry which is preliminary data.</text>
</comment>
<organism evidence="2 3">
    <name type="scientific">Dietzia maris</name>
    <dbReference type="NCBI Taxonomy" id="37915"/>
    <lineage>
        <taxon>Bacteria</taxon>
        <taxon>Bacillati</taxon>
        <taxon>Actinomycetota</taxon>
        <taxon>Actinomycetes</taxon>
        <taxon>Mycobacteriales</taxon>
        <taxon>Dietziaceae</taxon>
        <taxon>Dietzia</taxon>
    </lineage>
</organism>
<dbReference type="Proteomes" id="UP001185873">
    <property type="component" value="Unassembled WGS sequence"/>
</dbReference>
<dbReference type="AlphaFoldDB" id="A0AAE4QZ01"/>
<proteinExistence type="predicted"/>
<accession>A0AAE4QZ01</accession>
<dbReference type="InterPro" id="IPR029068">
    <property type="entry name" value="Glyas_Bleomycin-R_OHBP_Dase"/>
</dbReference>
<feature type="domain" description="VOC" evidence="1">
    <location>
        <begin position="3"/>
        <end position="126"/>
    </location>
</feature>
<protein>
    <submittedName>
        <fullName evidence="2">VOC family protein</fullName>
    </submittedName>
</protein>
<dbReference type="Pfam" id="PF00903">
    <property type="entry name" value="Glyoxalase"/>
    <property type="match status" value="1"/>
</dbReference>
<dbReference type="Gene3D" id="3.10.180.10">
    <property type="entry name" value="2,3-Dihydroxybiphenyl 1,2-Dioxygenase, domain 1"/>
    <property type="match status" value="1"/>
</dbReference>
<dbReference type="PROSITE" id="PS51819">
    <property type="entry name" value="VOC"/>
    <property type="match status" value="1"/>
</dbReference>
<dbReference type="GeneID" id="97417769"/>
<dbReference type="RefSeq" id="WP_132063417.1">
    <property type="nucleotide sequence ID" value="NZ_CANNAK010000001.1"/>
</dbReference>
<evidence type="ECO:0000313" key="3">
    <source>
        <dbReference type="Proteomes" id="UP001185873"/>
    </source>
</evidence>
<name>A0AAE4QZ01_9ACTN</name>
<dbReference type="CDD" id="cd07247">
    <property type="entry name" value="SgaA_N_like"/>
    <property type="match status" value="1"/>
</dbReference>
<dbReference type="InterPro" id="IPR004360">
    <property type="entry name" value="Glyas_Fos-R_dOase_dom"/>
</dbReference>
<dbReference type="EMBL" id="JAWLKJ010000001">
    <property type="protein sequence ID" value="MDV6298026.1"/>
    <property type="molecule type" value="Genomic_DNA"/>
</dbReference>
<evidence type="ECO:0000259" key="1">
    <source>
        <dbReference type="PROSITE" id="PS51819"/>
    </source>
</evidence>
<dbReference type="InterPro" id="IPR037523">
    <property type="entry name" value="VOC_core"/>
</dbReference>
<gene>
    <name evidence="2" type="ORF">R3P82_02760</name>
</gene>
<dbReference type="SUPFAM" id="SSF54593">
    <property type="entry name" value="Glyoxalase/Bleomycin resistance protein/Dihydroxybiphenyl dioxygenase"/>
    <property type="match status" value="1"/>
</dbReference>
<dbReference type="PANTHER" id="PTHR33993">
    <property type="entry name" value="GLYOXALASE-RELATED"/>
    <property type="match status" value="1"/>
</dbReference>
<sequence length="134" mass="14124">MSRPVHFEIHASDPARACTFYGDALGWTFEDWSEYAGSPYFGVTTGPEDAPGINGAIMARPGDAPEPGSPVRGAVLTVGCEDFDVTAGRILAAGGEVALEKHALPGMAWQGYFLDTEGNVFGLHQPDPRAGEEA</sequence>
<evidence type="ECO:0000313" key="2">
    <source>
        <dbReference type="EMBL" id="MDV6298026.1"/>
    </source>
</evidence>